<dbReference type="GO" id="GO:0008233">
    <property type="term" value="F:peptidase activity"/>
    <property type="evidence" value="ECO:0007669"/>
    <property type="project" value="InterPro"/>
</dbReference>
<evidence type="ECO:0000313" key="4">
    <source>
        <dbReference type="Proteomes" id="UP000559010"/>
    </source>
</evidence>
<dbReference type="InterPro" id="IPR052179">
    <property type="entry name" value="DD-CPase-like"/>
</dbReference>
<dbReference type="RefSeq" id="WP_169684232.1">
    <property type="nucleotide sequence ID" value="NZ_JABBNU010000011.1"/>
</dbReference>
<keyword evidence="4" id="KW-1185">Reference proteome</keyword>
<evidence type="ECO:0000256" key="1">
    <source>
        <dbReference type="SAM" id="Coils"/>
    </source>
</evidence>
<sequence>MSATIKAIETFQQKVMKVGSTVDGWIQIGGTTHDALMKSTPELTAMQLRTYKQRQARYDSDQYFAKEAEKAIERTKKQKAARERAKKEAEKQAAKPLLPTKEEFLKIHEDSEDEAIANELLCYVYEHPKFVMTVINDSGYFKSDNIAFYLTNGIDDLSKLNSALLLSLKSNLESGYTVSEEEEQIIRLKEAIRGKLMGVKSSEKRDDIFEIKESDSDYLKELKEKEFKTYVGKEFEVTGGDAWARNDDFEAINENGEVVAKPTKTTVKIVPKGNYKVTKVKFKYEDIPRDSSGKLKGQSGFRYRRAYAFIESENCWIDVASNFVKNDVNQFSGEFLDVTQVEYVSESDDHKTVANRDARIREGKETKFKTTKSKLPQGSFVVVKEYDETGEYTKVALITSKENKHTISSLEEEWIEGTEVWTSAINLVDGWSDIKAGTAKWSEGNFVGHDHVIESHDATNQLLMTPAENVINMVAAAEKDGVSLPINSGFREYRKQEELKVRHKGGEGGIHSPARLGWSKHQNGIAYDLGNADYNDSPKYAKLPSEGMNAQKKKTDKWLRNNAWKYGFVLPLLMVNERHHWEFIGMEKTKNMDTYVSFHLPVGFKDNKGKDARKPHKNESFSLRKNSLGEMYIKLEKD</sequence>
<proteinExistence type="predicted"/>
<dbReference type="EMBL" id="JABBNU010000011">
    <property type="protein sequence ID" value="NMM50064.1"/>
    <property type="molecule type" value="Genomic_DNA"/>
</dbReference>
<dbReference type="Gene3D" id="3.30.1380.10">
    <property type="match status" value="1"/>
</dbReference>
<dbReference type="SUPFAM" id="SSF55166">
    <property type="entry name" value="Hedgehog/DD-peptidase"/>
    <property type="match status" value="1"/>
</dbReference>
<dbReference type="Pfam" id="PF02557">
    <property type="entry name" value="VanY"/>
    <property type="match status" value="1"/>
</dbReference>
<protein>
    <recommendedName>
        <fullName evidence="2">D-alanyl-D-alanine carboxypeptidase-like core domain-containing protein</fullName>
    </recommendedName>
</protein>
<dbReference type="PANTHER" id="PTHR34385:SF1">
    <property type="entry name" value="PEPTIDOGLYCAN L-ALANYL-D-GLUTAMATE ENDOPEPTIDASE CWLK"/>
    <property type="match status" value="1"/>
</dbReference>
<dbReference type="AlphaFoldDB" id="A0A848J6H5"/>
<comment type="caution">
    <text evidence="3">The sequence shown here is derived from an EMBL/GenBank/DDBJ whole genome shotgun (WGS) entry which is preliminary data.</text>
</comment>
<evidence type="ECO:0000259" key="2">
    <source>
        <dbReference type="Pfam" id="PF02557"/>
    </source>
</evidence>
<gene>
    <name evidence="3" type="ORF">HH304_16775</name>
</gene>
<organism evidence="3 4">
    <name type="scientific">Marinigracilibium pacificum</name>
    <dbReference type="NCBI Taxonomy" id="2729599"/>
    <lineage>
        <taxon>Bacteria</taxon>
        <taxon>Pseudomonadati</taxon>
        <taxon>Bacteroidota</taxon>
        <taxon>Cytophagia</taxon>
        <taxon>Cytophagales</taxon>
        <taxon>Flammeovirgaceae</taxon>
        <taxon>Marinigracilibium</taxon>
    </lineage>
</organism>
<dbReference type="GO" id="GO:0006508">
    <property type="term" value="P:proteolysis"/>
    <property type="evidence" value="ECO:0007669"/>
    <property type="project" value="InterPro"/>
</dbReference>
<dbReference type="InterPro" id="IPR009045">
    <property type="entry name" value="Zn_M74/Hedgehog-like"/>
</dbReference>
<dbReference type="PANTHER" id="PTHR34385">
    <property type="entry name" value="D-ALANYL-D-ALANINE CARBOXYPEPTIDASE"/>
    <property type="match status" value="1"/>
</dbReference>
<dbReference type="Proteomes" id="UP000559010">
    <property type="component" value="Unassembled WGS sequence"/>
</dbReference>
<reference evidence="3 4" key="1">
    <citation type="submission" date="2020-04" db="EMBL/GenBank/DDBJ databases">
        <title>Flammeovirgaceae bacterium KN852 isolated from deep sea.</title>
        <authorList>
            <person name="Zhang D.-C."/>
        </authorList>
    </citation>
    <scope>NUCLEOTIDE SEQUENCE [LARGE SCALE GENOMIC DNA]</scope>
    <source>
        <strain evidence="3 4">KN852</strain>
    </source>
</reference>
<evidence type="ECO:0000313" key="3">
    <source>
        <dbReference type="EMBL" id="NMM50064.1"/>
    </source>
</evidence>
<feature type="domain" description="D-alanyl-D-alanine carboxypeptidase-like core" evidence="2">
    <location>
        <begin position="466"/>
        <end position="577"/>
    </location>
</feature>
<feature type="coiled-coil region" evidence="1">
    <location>
        <begin position="65"/>
        <end position="92"/>
    </location>
</feature>
<accession>A0A848J6H5</accession>
<dbReference type="InterPro" id="IPR003709">
    <property type="entry name" value="VanY-like_core_dom"/>
</dbReference>
<keyword evidence="1" id="KW-0175">Coiled coil</keyword>
<name>A0A848J6H5_9BACT</name>